<evidence type="ECO:0000313" key="3">
    <source>
        <dbReference type="Proteomes" id="UP000694523"/>
    </source>
</evidence>
<evidence type="ECO:0000313" key="2">
    <source>
        <dbReference type="Ensembl" id="ENSNMLP00000021025.1"/>
    </source>
</evidence>
<dbReference type="GO" id="GO:0005737">
    <property type="term" value="C:cytoplasm"/>
    <property type="evidence" value="ECO:0007669"/>
    <property type="project" value="UniProtKB-ARBA"/>
</dbReference>
<dbReference type="AlphaFoldDB" id="A0A8C6TIR7"/>
<dbReference type="InterPro" id="IPR036872">
    <property type="entry name" value="CH_dom_sf"/>
</dbReference>
<reference evidence="2" key="2">
    <citation type="submission" date="2025-09" db="UniProtKB">
        <authorList>
            <consortium name="Ensembl"/>
        </authorList>
    </citation>
    <scope>IDENTIFICATION</scope>
</reference>
<protein>
    <recommendedName>
        <fullName evidence="1">CH-like domain-containing protein</fullName>
    </recommendedName>
</protein>
<dbReference type="Pfam" id="PF06294">
    <property type="entry name" value="CH_2"/>
    <property type="match status" value="1"/>
</dbReference>
<feature type="domain" description="CH-like" evidence="1">
    <location>
        <begin position="24"/>
        <end position="96"/>
    </location>
</feature>
<reference evidence="2" key="1">
    <citation type="submission" date="2025-08" db="UniProtKB">
        <authorList>
            <consortium name="Ensembl"/>
        </authorList>
    </citation>
    <scope>IDENTIFICATION</scope>
</reference>
<dbReference type="Proteomes" id="UP000694523">
    <property type="component" value="Unplaced"/>
</dbReference>
<sequence>LISFSTGVRSSQLRCCLLSTIFHSRDFSSGYLVADIFSRYYPKVFLLYSYENGPLCPSNGTTGHFLQKLHINLPQDLINGTMHLEIGAAEKLLVKIIGHKVGLGNESKSQFQLCHGVQHLVLEYGWDNGGFVCIESSYWTKCGVGQVMHMVYEQNHGQVSLLFAASFSSQFVWLHFLYFYALNGNQTIHLAHCELKLF</sequence>
<organism evidence="2 3">
    <name type="scientific">Neogobius melanostomus</name>
    <name type="common">round goby</name>
    <dbReference type="NCBI Taxonomy" id="47308"/>
    <lineage>
        <taxon>Eukaryota</taxon>
        <taxon>Metazoa</taxon>
        <taxon>Chordata</taxon>
        <taxon>Craniata</taxon>
        <taxon>Vertebrata</taxon>
        <taxon>Euteleostomi</taxon>
        <taxon>Actinopterygii</taxon>
        <taxon>Neopterygii</taxon>
        <taxon>Teleostei</taxon>
        <taxon>Neoteleostei</taxon>
        <taxon>Acanthomorphata</taxon>
        <taxon>Gobiaria</taxon>
        <taxon>Gobiiformes</taxon>
        <taxon>Gobioidei</taxon>
        <taxon>Gobiidae</taxon>
        <taxon>Benthophilinae</taxon>
        <taxon>Neogobiini</taxon>
        <taxon>Neogobius</taxon>
    </lineage>
</organism>
<accession>A0A8C6TIR7</accession>
<proteinExistence type="predicted"/>
<evidence type="ECO:0000259" key="1">
    <source>
        <dbReference type="Pfam" id="PF06294"/>
    </source>
</evidence>
<dbReference type="InterPro" id="IPR010441">
    <property type="entry name" value="CH_2"/>
</dbReference>
<name>A0A8C6TIR7_9GOBI</name>
<keyword evidence="3" id="KW-1185">Reference proteome</keyword>
<dbReference type="Ensembl" id="ENSNMLT00000023578.1">
    <property type="protein sequence ID" value="ENSNMLP00000021025.1"/>
    <property type="gene ID" value="ENSNMLG00000013684.1"/>
</dbReference>
<dbReference type="Gene3D" id="1.10.418.10">
    <property type="entry name" value="Calponin-like domain"/>
    <property type="match status" value="1"/>
</dbReference>